<gene>
    <name evidence="1" type="ORF">UFOVP42_39</name>
</gene>
<reference evidence="1" key="1">
    <citation type="submission" date="2020-04" db="EMBL/GenBank/DDBJ databases">
        <authorList>
            <person name="Chiriac C."/>
            <person name="Salcher M."/>
            <person name="Ghai R."/>
            <person name="Kavagutti S V."/>
        </authorList>
    </citation>
    <scope>NUCLEOTIDE SEQUENCE</scope>
</reference>
<dbReference type="InterPro" id="IPR038258">
    <property type="entry name" value="Gp4_sf"/>
</dbReference>
<proteinExistence type="predicted"/>
<evidence type="ECO:0000313" key="1">
    <source>
        <dbReference type="EMBL" id="CAB4123356.1"/>
    </source>
</evidence>
<organism evidence="1">
    <name type="scientific">uncultured Caudovirales phage</name>
    <dbReference type="NCBI Taxonomy" id="2100421"/>
    <lineage>
        <taxon>Viruses</taxon>
        <taxon>Duplodnaviria</taxon>
        <taxon>Heunggongvirae</taxon>
        <taxon>Uroviricota</taxon>
        <taxon>Caudoviricetes</taxon>
        <taxon>Peduoviridae</taxon>
        <taxon>Maltschvirus</taxon>
        <taxon>Maltschvirus maltsch</taxon>
    </lineage>
</organism>
<accession>A0A6J5KQ17</accession>
<dbReference type="EMBL" id="LR796169">
    <property type="protein sequence ID" value="CAB4123356.1"/>
    <property type="molecule type" value="Genomic_DNA"/>
</dbReference>
<name>A0A6J5KQ17_9CAUD</name>
<dbReference type="Gene3D" id="1.10.3230.20">
    <property type="entry name" value="P22 tail accessory factor (Gp4)"/>
    <property type="match status" value="2"/>
</dbReference>
<sequence>MTQPIEIISRALKDIGALEAGETPTADAAQDALDMLNDLIDQWSNENMMVYNTTEIIFPLIAGQIQYTIGPDPSTANFIGASFTGSITGNVLTVTGITSGAVAQGQTLSGTGITAGTTITQFLTGDGGNINEVGTYQLNITYTNPVASTTITAYYQKPITIDSAFVRINTTSNGQPILNGGLDYQVGILALENYNQIGLKTLNGPWPTALYYNPGATSGTVAVWPNPSQGEMHMFASTIFSRWENLYEDIALPQGYSMALRWNLAERLMPMYGKASPTQITMIGGYAAQAKSTLKRNNMKPIASASYPTVMVTGKAKDAGWILNGGFTG</sequence>
<protein>
    <submittedName>
        <fullName evidence="1">Uncharacterized protein</fullName>
    </submittedName>
</protein>